<dbReference type="GO" id="GO:0071972">
    <property type="term" value="F:peptidoglycan L,D-transpeptidase activity"/>
    <property type="evidence" value="ECO:0007669"/>
    <property type="project" value="TreeGrafter"/>
</dbReference>
<evidence type="ECO:0000256" key="3">
    <source>
        <dbReference type="ARBA" id="ARBA00022960"/>
    </source>
</evidence>
<evidence type="ECO:0000256" key="4">
    <source>
        <dbReference type="ARBA" id="ARBA00022984"/>
    </source>
</evidence>
<dbReference type="GO" id="GO:0005576">
    <property type="term" value="C:extracellular region"/>
    <property type="evidence" value="ECO:0007669"/>
    <property type="project" value="TreeGrafter"/>
</dbReference>
<feature type="active site" description="Proton donor/acceptor" evidence="8">
    <location>
        <position position="313"/>
    </location>
</feature>
<comment type="pathway">
    <text evidence="7">Glycan biosynthesis.</text>
</comment>
<organism evidence="11 12">
    <name type="scientific">Halopolyspora algeriensis</name>
    <dbReference type="NCBI Taxonomy" id="1500506"/>
    <lineage>
        <taxon>Bacteria</taxon>
        <taxon>Bacillati</taxon>
        <taxon>Actinomycetota</taxon>
        <taxon>Actinomycetes</taxon>
        <taxon>Actinomycetes incertae sedis</taxon>
        <taxon>Halopolyspora</taxon>
    </lineage>
</organism>
<gene>
    <name evidence="11" type="ORF">DFQ14_101257</name>
</gene>
<name>A0A368VY50_9ACTN</name>
<protein>
    <submittedName>
        <fullName evidence="11">Lipoprotein-anchoring transpeptidase ErfK/SrfK</fullName>
    </submittedName>
</protein>
<evidence type="ECO:0000256" key="1">
    <source>
        <dbReference type="ARBA" id="ARBA00004752"/>
    </source>
</evidence>
<dbReference type="PANTHER" id="PTHR30582">
    <property type="entry name" value="L,D-TRANSPEPTIDASE"/>
    <property type="match status" value="1"/>
</dbReference>
<dbReference type="Gene3D" id="2.40.440.10">
    <property type="entry name" value="L,D-transpeptidase catalytic domain-like"/>
    <property type="match status" value="1"/>
</dbReference>
<evidence type="ECO:0000313" key="11">
    <source>
        <dbReference type="EMBL" id="RCW46917.1"/>
    </source>
</evidence>
<dbReference type="Pfam" id="PF03734">
    <property type="entry name" value="YkuD"/>
    <property type="match status" value="1"/>
</dbReference>
<dbReference type="InterPro" id="IPR038063">
    <property type="entry name" value="Transpep_catalytic_dom"/>
</dbReference>
<dbReference type="PROSITE" id="PS52029">
    <property type="entry name" value="LD_TPASE"/>
    <property type="match status" value="1"/>
</dbReference>
<dbReference type="InterPro" id="IPR050979">
    <property type="entry name" value="LD-transpeptidase"/>
</dbReference>
<keyword evidence="3 8" id="KW-0133">Cell shape</keyword>
<keyword evidence="6 8" id="KW-0961">Cell wall biogenesis/degradation</keyword>
<keyword evidence="11" id="KW-0449">Lipoprotein</keyword>
<reference evidence="11 12" key="1">
    <citation type="submission" date="2018-07" db="EMBL/GenBank/DDBJ databases">
        <title>Genomic Encyclopedia of Type Strains, Phase III (KMG-III): the genomes of soil and plant-associated and newly described type strains.</title>
        <authorList>
            <person name="Whitman W."/>
        </authorList>
    </citation>
    <scope>NUCLEOTIDE SEQUENCE [LARGE SCALE GENOMIC DNA]</scope>
    <source>
        <strain evidence="11 12">CECT 8575</strain>
    </source>
</reference>
<dbReference type="AlphaFoldDB" id="A0A368VY50"/>
<dbReference type="Proteomes" id="UP000253495">
    <property type="component" value="Unassembled WGS sequence"/>
</dbReference>
<dbReference type="PANTHER" id="PTHR30582:SF2">
    <property type="entry name" value="L,D-TRANSPEPTIDASE YCIB-RELATED"/>
    <property type="match status" value="1"/>
</dbReference>
<keyword evidence="12" id="KW-1185">Reference proteome</keyword>
<sequence length="383" mass="42116">MRSVRILLTGVLAVMLLVSGCGVGGRTTSPDSQEADPPPPQVRLEPADGATDVNPTAPVEVSVARGHFEEVVLTNESGEKVKGELTEDGTTWRTSEDLGYGKTYTWSGSAVGAGDTTVPVRGSFTTVQPKEVVRATITPVDDVTRGIAIPISIKFDAPVENKAAVQRALEVETSEPVTGSWAWLHDKQVDWRPKEYWPAHTEVSVRANLYGVNYGDGEYGKADLTTEFTIGRAQIVKADVDSHRIVVMRNGEQFASYPASYGRPGNPELHTHNGTYIVMAKHPVEIMDNPEYGYTDVKKKWAVRISNHGEFIHENEENRANIGRRNTSHGCINLTNADAKEYFHSALIGDPVEVTGSSTDMPPRYAVYDWMLSWQQWKSMSAL</sequence>
<evidence type="ECO:0000259" key="10">
    <source>
        <dbReference type="PROSITE" id="PS52029"/>
    </source>
</evidence>
<keyword evidence="5" id="KW-0012">Acyltransferase</keyword>
<accession>A0A368VY50</accession>
<dbReference type="Pfam" id="PF17964">
    <property type="entry name" value="Big_10"/>
    <property type="match status" value="1"/>
</dbReference>
<dbReference type="Gene3D" id="2.60.40.3780">
    <property type="match status" value="1"/>
</dbReference>
<proteinExistence type="predicted"/>
<dbReference type="FunFam" id="2.60.40.3780:FF:000001">
    <property type="entry name" value="L,D-transpeptidase 2"/>
    <property type="match status" value="1"/>
</dbReference>
<comment type="pathway">
    <text evidence="1 8">Cell wall biogenesis; peptidoglycan biosynthesis.</text>
</comment>
<dbReference type="PROSITE" id="PS51257">
    <property type="entry name" value="PROKAR_LIPOPROTEIN"/>
    <property type="match status" value="1"/>
</dbReference>
<evidence type="ECO:0000256" key="6">
    <source>
        <dbReference type="ARBA" id="ARBA00023316"/>
    </source>
</evidence>
<dbReference type="Gene3D" id="2.60.40.3710">
    <property type="match status" value="1"/>
</dbReference>
<evidence type="ECO:0000256" key="8">
    <source>
        <dbReference type="PROSITE-ProRule" id="PRU01373"/>
    </source>
</evidence>
<evidence type="ECO:0000256" key="2">
    <source>
        <dbReference type="ARBA" id="ARBA00022679"/>
    </source>
</evidence>
<evidence type="ECO:0000256" key="9">
    <source>
        <dbReference type="SAM" id="MobiDB-lite"/>
    </source>
</evidence>
<dbReference type="GO" id="GO:0008360">
    <property type="term" value="P:regulation of cell shape"/>
    <property type="evidence" value="ECO:0007669"/>
    <property type="project" value="UniProtKB-UniRule"/>
</dbReference>
<evidence type="ECO:0000256" key="5">
    <source>
        <dbReference type="ARBA" id="ARBA00023315"/>
    </source>
</evidence>
<feature type="active site" description="Nucleophile" evidence="8">
    <location>
        <position position="331"/>
    </location>
</feature>
<keyword evidence="4 8" id="KW-0573">Peptidoglycan synthesis</keyword>
<dbReference type="InterPro" id="IPR041280">
    <property type="entry name" value="Big_10"/>
</dbReference>
<dbReference type="SUPFAM" id="SSF141523">
    <property type="entry name" value="L,D-transpeptidase catalytic domain-like"/>
    <property type="match status" value="1"/>
</dbReference>
<dbReference type="GO" id="GO:0018104">
    <property type="term" value="P:peptidoglycan-protein cross-linking"/>
    <property type="evidence" value="ECO:0007669"/>
    <property type="project" value="TreeGrafter"/>
</dbReference>
<dbReference type="CDD" id="cd16913">
    <property type="entry name" value="YkuD_like"/>
    <property type="match status" value="1"/>
</dbReference>
<comment type="caution">
    <text evidence="11">The sequence shown here is derived from an EMBL/GenBank/DDBJ whole genome shotgun (WGS) entry which is preliminary data.</text>
</comment>
<dbReference type="UniPathway" id="UPA00219"/>
<dbReference type="EMBL" id="QPJC01000001">
    <property type="protein sequence ID" value="RCW46917.1"/>
    <property type="molecule type" value="Genomic_DNA"/>
</dbReference>
<dbReference type="RefSeq" id="WP_246195729.1">
    <property type="nucleotide sequence ID" value="NZ_QPJC01000001.1"/>
</dbReference>
<evidence type="ECO:0000256" key="7">
    <source>
        <dbReference type="ARBA" id="ARBA00060592"/>
    </source>
</evidence>
<feature type="region of interest" description="Disordered" evidence="9">
    <location>
        <begin position="25"/>
        <end position="53"/>
    </location>
</feature>
<evidence type="ECO:0000313" key="12">
    <source>
        <dbReference type="Proteomes" id="UP000253495"/>
    </source>
</evidence>
<feature type="domain" description="L,D-TPase catalytic" evidence="10">
    <location>
        <begin position="234"/>
        <end position="355"/>
    </location>
</feature>
<dbReference type="GO" id="GO:0016746">
    <property type="term" value="F:acyltransferase activity"/>
    <property type="evidence" value="ECO:0007669"/>
    <property type="project" value="UniProtKB-KW"/>
</dbReference>
<dbReference type="GO" id="GO:0071555">
    <property type="term" value="P:cell wall organization"/>
    <property type="evidence" value="ECO:0007669"/>
    <property type="project" value="UniProtKB-UniRule"/>
</dbReference>
<dbReference type="InterPro" id="IPR005490">
    <property type="entry name" value="LD_TPept_cat_dom"/>
</dbReference>
<keyword evidence="2" id="KW-0808">Transferase</keyword>
<dbReference type="CDD" id="cd13432">
    <property type="entry name" value="LDT_IgD_like_2"/>
    <property type="match status" value="1"/>
</dbReference>